<feature type="binding site" evidence="8">
    <location>
        <begin position="11"/>
        <end position="19"/>
    </location>
    <ligand>
        <name>ATP</name>
        <dbReference type="ChEBI" id="CHEBI:30616"/>
    </ligand>
</feature>
<keyword evidence="4 8" id="KW-0418">Kinase</keyword>
<evidence type="ECO:0000256" key="5">
    <source>
        <dbReference type="ARBA" id="ARBA00022840"/>
    </source>
</evidence>
<dbReference type="InterPro" id="IPR003136">
    <property type="entry name" value="Cytidylate_kin"/>
</dbReference>
<keyword evidence="8" id="KW-0963">Cytoplasm</keyword>
<organism evidence="10 11">
    <name type="scientific">Granulosicoccus antarcticus IMCC3135</name>
    <dbReference type="NCBI Taxonomy" id="1192854"/>
    <lineage>
        <taxon>Bacteria</taxon>
        <taxon>Pseudomonadati</taxon>
        <taxon>Pseudomonadota</taxon>
        <taxon>Gammaproteobacteria</taxon>
        <taxon>Chromatiales</taxon>
        <taxon>Granulosicoccaceae</taxon>
        <taxon>Granulosicoccus</taxon>
    </lineage>
</organism>
<keyword evidence="5 8" id="KW-0067">ATP-binding</keyword>
<dbReference type="GO" id="GO:0005829">
    <property type="term" value="C:cytosol"/>
    <property type="evidence" value="ECO:0007669"/>
    <property type="project" value="TreeGrafter"/>
</dbReference>
<dbReference type="KEGG" id="gai:IMCC3135_25710"/>
<dbReference type="GO" id="GO:0015949">
    <property type="term" value="P:nucleobase-containing small molecule interconversion"/>
    <property type="evidence" value="ECO:0007669"/>
    <property type="project" value="TreeGrafter"/>
</dbReference>
<keyword evidence="11" id="KW-1185">Reference proteome</keyword>
<evidence type="ECO:0000256" key="8">
    <source>
        <dbReference type="HAMAP-Rule" id="MF_00238"/>
    </source>
</evidence>
<name>A0A2Z2P3K8_9GAMM</name>
<comment type="catalytic activity">
    <reaction evidence="7 8">
        <text>CMP + ATP = CDP + ADP</text>
        <dbReference type="Rhea" id="RHEA:11600"/>
        <dbReference type="ChEBI" id="CHEBI:30616"/>
        <dbReference type="ChEBI" id="CHEBI:58069"/>
        <dbReference type="ChEBI" id="CHEBI:60377"/>
        <dbReference type="ChEBI" id="CHEBI:456216"/>
        <dbReference type="EC" id="2.7.4.25"/>
    </reaction>
</comment>
<dbReference type="AlphaFoldDB" id="A0A2Z2P3K8"/>
<dbReference type="GO" id="GO:0036431">
    <property type="term" value="F:dCMP kinase activity"/>
    <property type="evidence" value="ECO:0007669"/>
    <property type="project" value="InterPro"/>
</dbReference>
<feature type="domain" description="Cytidylate kinase" evidence="9">
    <location>
        <begin position="7"/>
        <end position="217"/>
    </location>
</feature>
<evidence type="ECO:0000259" key="9">
    <source>
        <dbReference type="Pfam" id="PF02224"/>
    </source>
</evidence>
<keyword evidence="2 8" id="KW-0808">Transferase</keyword>
<sequence>MTDIPVITIDGPSGAGKGTIARELASELCFHLLDSGAVYRAAALHALDCGADLDTESSVMSALVSMKATFIPDVDGVQVWLNERNVTYDIRRETTGNAASKVAVMPLVRESVLDEQRSFRTSPGLVADGRDMGTVVFPDATLKVFLSASVEVRAERRAKQLKDKGIDVTMGSLLQEIGARDERDSSREHSPLVAAHDALIIDSSDLSIKQVVARIRSALPQACMAG</sequence>
<dbReference type="GO" id="GO:0036430">
    <property type="term" value="F:CMP kinase activity"/>
    <property type="evidence" value="ECO:0007669"/>
    <property type="project" value="RHEA"/>
</dbReference>
<dbReference type="EMBL" id="CP018632">
    <property type="protein sequence ID" value="ASJ75197.1"/>
    <property type="molecule type" value="Genomic_DNA"/>
</dbReference>
<proteinExistence type="inferred from homology"/>
<dbReference type="PANTHER" id="PTHR21299">
    <property type="entry name" value="CYTIDYLATE KINASE/PANTOATE-BETA-ALANINE LIGASE"/>
    <property type="match status" value="1"/>
</dbReference>
<evidence type="ECO:0000256" key="7">
    <source>
        <dbReference type="ARBA" id="ARBA00048478"/>
    </source>
</evidence>
<evidence type="ECO:0000256" key="6">
    <source>
        <dbReference type="ARBA" id="ARBA00047615"/>
    </source>
</evidence>
<dbReference type="NCBIfam" id="TIGR00017">
    <property type="entry name" value="cmk"/>
    <property type="match status" value="1"/>
</dbReference>
<dbReference type="PANTHER" id="PTHR21299:SF2">
    <property type="entry name" value="CYTIDYLATE KINASE"/>
    <property type="match status" value="1"/>
</dbReference>
<reference evidence="10 11" key="1">
    <citation type="submission" date="2016-12" db="EMBL/GenBank/DDBJ databases">
        <authorList>
            <person name="Song W.-J."/>
            <person name="Kurnit D.M."/>
        </authorList>
    </citation>
    <scope>NUCLEOTIDE SEQUENCE [LARGE SCALE GENOMIC DNA]</scope>
    <source>
        <strain evidence="10 11">IMCC3135</strain>
    </source>
</reference>
<dbReference type="Proteomes" id="UP000250079">
    <property type="component" value="Chromosome"/>
</dbReference>
<dbReference type="EC" id="2.7.4.25" evidence="8"/>
<dbReference type="HAMAP" id="MF_00238">
    <property type="entry name" value="Cytidyl_kinase_type1"/>
    <property type="match status" value="1"/>
</dbReference>
<dbReference type="SUPFAM" id="SSF52540">
    <property type="entry name" value="P-loop containing nucleoside triphosphate hydrolases"/>
    <property type="match status" value="1"/>
</dbReference>
<evidence type="ECO:0000256" key="3">
    <source>
        <dbReference type="ARBA" id="ARBA00022741"/>
    </source>
</evidence>
<dbReference type="InterPro" id="IPR027417">
    <property type="entry name" value="P-loop_NTPase"/>
</dbReference>
<keyword evidence="3 8" id="KW-0547">Nucleotide-binding</keyword>
<dbReference type="OrthoDB" id="9807434at2"/>
<dbReference type="Pfam" id="PF02224">
    <property type="entry name" value="Cytidylate_kin"/>
    <property type="match status" value="1"/>
</dbReference>
<dbReference type="CDD" id="cd02020">
    <property type="entry name" value="CMPK"/>
    <property type="match status" value="1"/>
</dbReference>
<protein>
    <recommendedName>
        <fullName evidence="8">Cytidylate kinase</fullName>
        <shortName evidence="8">CK</shortName>
        <ecNumber evidence="8">2.7.4.25</ecNumber>
    </recommendedName>
    <alternativeName>
        <fullName evidence="8">Cytidine monophosphate kinase</fullName>
        <shortName evidence="8">CMP kinase</shortName>
    </alternativeName>
</protein>
<dbReference type="Gene3D" id="3.40.50.300">
    <property type="entry name" value="P-loop containing nucleotide triphosphate hydrolases"/>
    <property type="match status" value="1"/>
</dbReference>
<dbReference type="GO" id="GO:0006220">
    <property type="term" value="P:pyrimidine nucleotide metabolic process"/>
    <property type="evidence" value="ECO:0007669"/>
    <property type="project" value="UniProtKB-UniRule"/>
</dbReference>
<comment type="catalytic activity">
    <reaction evidence="6 8">
        <text>dCMP + ATP = dCDP + ADP</text>
        <dbReference type="Rhea" id="RHEA:25094"/>
        <dbReference type="ChEBI" id="CHEBI:30616"/>
        <dbReference type="ChEBI" id="CHEBI:57566"/>
        <dbReference type="ChEBI" id="CHEBI:58593"/>
        <dbReference type="ChEBI" id="CHEBI:456216"/>
        <dbReference type="EC" id="2.7.4.25"/>
    </reaction>
</comment>
<dbReference type="RefSeq" id="WP_088920138.1">
    <property type="nucleotide sequence ID" value="NZ_CP018632.1"/>
</dbReference>
<evidence type="ECO:0000256" key="4">
    <source>
        <dbReference type="ARBA" id="ARBA00022777"/>
    </source>
</evidence>
<dbReference type="InterPro" id="IPR011994">
    <property type="entry name" value="Cytidylate_kinase_dom"/>
</dbReference>
<dbReference type="GO" id="GO:0005524">
    <property type="term" value="F:ATP binding"/>
    <property type="evidence" value="ECO:0007669"/>
    <property type="project" value="UniProtKB-UniRule"/>
</dbReference>
<evidence type="ECO:0000313" key="10">
    <source>
        <dbReference type="EMBL" id="ASJ75197.1"/>
    </source>
</evidence>
<gene>
    <name evidence="8 10" type="primary">cmk</name>
    <name evidence="10" type="ORF">IMCC3135_25710</name>
</gene>
<comment type="subcellular location">
    <subcellularLocation>
        <location evidence="8">Cytoplasm</location>
    </subcellularLocation>
</comment>
<evidence type="ECO:0000256" key="2">
    <source>
        <dbReference type="ARBA" id="ARBA00022679"/>
    </source>
</evidence>
<evidence type="ECO:0000313" key="11">
    <source>
        <dbReference type="Proteomes" id="UP000250079"/>
    </source>
</evidence>
<accession>A0A2Z2P3K8</accession>
<evidence type="ECO:0000256" key="1">
    <source>
        <dbReference type="ARBA" id="ARBA00009427"/>
    </source>
</evidence>
<comment type="similarity">
    <text evidence="1 8">Belongs to the cytidylate kinase family. Type 1 subfamily.</text>
</comment>